<organism evidence="3 4">
    <name type="scientific">Penicillium italicum</name>
    <name type="common">Blue mold</name>
    <dbReference type="NCBI Taxonomy" id="40296"/>
    <lineage>
        <taxon>Eukaryota</taxon>
        <taxon>Fungi</taxon>
        <taxon>Dikarya</taxon>
        <taxon>Ascomycota</taxon>
        <taxon>Pezizomycotina</taxon>
        <taxon>Eurotiomycetes</taxon>
        <taxon>Eurotiomycetidae</taxon>
        <taxon>Eurotiales</taxon>
        <taxon>Aspergillaceae</taxon>
        <taxon>Penicillium</taxon>
    </lineage>
</organism>
<evidence type="ECO:0000313" key="4">
    <source>
        <dbReference type="Proteomes" id="UP000030104"/>
    </source>
</evidence>
<feature type="domain" description="Amidase" evidence="2">
    <location>
        <begin position="49"/>
        <end position="336"/>
    </location>
</feature>
<dbReference type="OMA" id="HWERIDA"/>
<dbReference type="STRING" id="40296.A0A0A2KMA3"/>
<dbReference type="Gene3D" id="3.90.1300.10">
    <property type="entry name" value="Amidase signature (AS) domain"/>
    <property type="match status" value="1"/>
</dbReference>
<dbReference type="InterPro" id="IPR023631">
    <property type="entry name" value="Amidase_dom"/>
</dbReference>
<dbReference type="OrthoDB" id="6428749at2759"/>
<dbReference type="InterPro" id="IPR000120">
    <property type="entry name" value="Amidase"/>
</dbReference>
<dbReference type="GO" id="GO:0003824">
    <property type="term" value="F:catalytic activity"/>
    <property type="evidence" value="ECO:0007669"/>
    <property type="project" value="InterPro"/>
</dbReference>
<keyword evidence="4" id="KW-1185">Reference proteome</keyword>
<evidence type="ECO:0000259" key="2">
    <source>
        <dbReference type="Pfam" id="PF01425"/>
    </source>
</evidence>
<sequence length="356" mass="38426">MTTQPYLLNATQVLDLFRDNTISVEQYAQSLLGRIEERDAIVKAWAFLDMPTQYGSPIYEGHQSCFDSSAVAILRDAGALIFGKTTTTEFTVTNSGPETTNPRDPNRTPGGSSCGSAAAVADFQVPISLGAQTGGSVIRPASYTGVFAIKPTYNAISLEGQKAFAPTFDTFGFFARSTEDLQLLADVFALKDDELPQEDIQIDQVSVAWIKTPMWSQAGPSTVAAMEQAAAILQNSGARVEEIDLPSEVSDPANLRRIQKLITNAEAQVSFLREYRVGKAELSPEIQSLVENASNHTHEELVEASATYARMRELVNNLAKSYSVILTPSAVDEAPMGLGDMGSATFNTLWTVGASH</sequence>
<dbReference type="PhylomeDB" id="A0A0A2KMA3"/>
<proteinExistence type="predicted"/>
<dbReference type="Proteomes" id="UP000030104">
    <property type="component" value="Unassembled WGS sequence"/>
</dbReference>
<dbReference type="PANTHER" id="PTHR11895:SF151">
    <property type="entry name" value="GLUTAMYL-TRNA(GLN) AMIDOTRANSFERASE SUBUNIT A"/>
    <property type="match status" value="1"/>
</dbReference>
<accession>A0A0A2KMA3</accession>
<dbReference type="EMBL" id="JQGA01001240">
    <property type="protein sequence ID" value="KGO68016.1"/>
    <property type="molecule type" value="Genomic_DNA"/>
</dbReference>
<feature type="compositionally biased region" description="Polar residues" evidence="1">
    <location>
        <begin position="94"/>
        <end position="103"/>
    </location>
</feature>
<feature type="region of interest" description="Disordered" evidence="1">
    <location>
        <begin position="91"/>
        <end position="115"/>
    </location>
</feature>
<dbReference type="HOGENOM" id="CLU_009600_0_0_1"/>
<dbReference type="Pfam" id="PF01425">
    <property type="entry name" value="Amidase"/>
    <property type="match status" value="1"/>
</dbReference>
<reference evidence="3 4" key="1">
    <citation type="journal article" date="2015" name="Mol. Plant Microbe Interact.">
        <title>Genome, transcriptome, and functional analyses of Penicillium expansum provide new insights into secondary metabolism and pathogenicity.</title>
        <authorList>
            <person name="Ballester A.R."/>
            <person name="Marcet-Houben M."/>
            <person name="Levin E."/>
            <person name="Sela N."/>
            <person name="Selma-Lazaro C."/>
            <person name="Carmona L."/>
            <person name="Wisniewski M."/>
            <person name="Droby S."/>
            <person name="Gonzalez-Candelas L."/>
            <person name="Gabaldon T."/>
        </authorList>
    </citation>
    <scope>NUCLEOTIDE SEQUENCE [LARGE SCALE GENOMIC DNA]</scope>
    <source>
        <strain evidence="3 4">PHI-1</strain>
    </source>
</reference>
<evidence type="ECO:0000313" key="3">
    <source>
        <dbReference type="EMBL" id="KGO68016.1"/>
    </source>
</evidence>
<comment type="caution">
    <text evidence="3">The sequence shown here is derived from an EMBL/GenBank/DDBJ whole genome shotgun (WGS) entry which is preliminary data.</text>
</comment>
<gene>
    <name evidence="3" type="ORF">PITC_053040</name>
</gene>
<dbReference type="AlphaFoldDB" id="A0A0A2KMA3"/>
<dbReference type="SUPFAM" id="SSF75304">
    <property type="entry name" value="Amidase signature (AS) enzymes"/>
    <property type="match status" value="1"/>
</dbReference>
<dbReference type="InterPro" id="IPR036928">
    <property type="entry name" value="AS_sf"/>
</dbReference>
<dbReference type="PANTHER" id="PTHR11895">
    <property type="entry name" value="TRANSAMIDASE"/>
    <property type="match status" value="1"/>
</dbReference>
<name>A0A0A2KMA3_PENIT</name>
<evidence type="ECO:0000256" key="1">
    <source>
        <dbReference type="SAM" id="MobiDB-lite"/>
    </source>
</evidence>
<protein>
    <submittedName>
        <fullName evidence="3">Amidase</fullName>
    </submittedName>
</protein>